<sequence>MKDNKMVQSNNAFVKAEQMRMKSKMGNRPVMKKEMEEFNAYMSNDGENAQDFARKLCSGMEDAFPLK</sequence>
<accession>A0A6J5L2N5</accession>
<protein>
    <submittedName>
        <fullName evidence="1">Uncharacterized protein</fullName>
    </submittedName>
</protein>
<organism evidence="1">
    <name type="scientific">uncultured Caudovirales phage</name>
    <dbReference type="NCBI Taxonomy" id="2100421"/>
    <lineage>
        <taxon>Viruses</taxon>
        <taxon>Duplodnaviria</taxon>
        <taxon>Heunggongvirae</taxon>
        <taxon>Uroviricota</taxon>
        <taxon>Caudoviricetes</taxon>
        <taxon>Peduoviridae</taxon>
        <taxon>Maltschvirus</taxon>
        <taxon>Maltschvirus maltsch</taxon>
    </lineage>
</organism>
<dbReference type="EMBL" id="LR796229">
    <property type="protein sequence ID" value="CAB4128621.1"/>
    <property type="molecule type" value="Genomic_DNA"/>
</dbReference>
<evidence type="ECO:0000313" key="1">
    <source>
        <dbReference type="EMBL" id="CAB4128621.1"/>
    </source>
</evidence>
<gene>
    <name evidence="1" type="ORF">UFOVP100_49</name>
</gene>
<name>A0A6J5L2N5_9CAUD</name>
<proteinExistence type="predicted"/>
<reference evidence="1" key="1">
    <citation type="submission" date="2020-04" db="EMBL/GenBank/DDBJ databases">
        <authorList>
            <person name="Chiriac C."/>
            <person name="Salcher M."/>
            <person name="Ghai R."/>
            <person name="Kavagutti S V."/>
        </authorList>
    </citation>
    <scope>NUCLEOTIDE SEQUENCE</scope>
</reference>